<dbReference type="EMBL" id="BARV01046010">
    <property type="protein sequence ID" value="GAI62307.1"/>
    <property type="molecule type" value="Genomic_DNA"/>
</dbReference>
<sequence>EAIIKEVIASSELFKGLTDEELEKVAALARAEIYEKGIT</sequence>
<comment type="caution">
    <text evidence="1">The sequence shown here is derived from an EMBL/GenBank/DDBJ whole genome shotgun (WGS) entry which is preliminary data.</text>
</comment>
<proteinExistence type="predicted"/>
<dbReference type="AlphaFoldDB" id="X1Q170"/>
<protein>
    <submittedName>
        <fullName evidence="1">Uncharacterized protein</fullName>
    </submittedName>
</protein>
<reference evidence="1" key="1">
    <citation type="journal article" date="2014" name="Front. Microbiol.">
        <title>High frequency of phylogenetically diverse reductive dehalogenase-homologous genes in deep subseafloor sedimentary metagenomes.</title>
        <authorList>
            <person name="Kawai M."/>
            <person name="Futagami T."/>
            <person name="Toyoda A."/>
            <person name="Takaki Y."/>
            <person name="Nishi S."/>
            <person name="Hori S."/>
            <person name="Arai W."/>
            <person name="Tsubouchi T."/>
            <person name="Morono Y."/>
            <person name="Uchiyama I."/>
            <person name="Ito T."/>
            <person name="Fujiyama A."/>
            <person name="Inagaki F."/>
            <person name="Takami H."/>
        </authorList>
    </citation>
    <scope>NUCLEOTIDE SEQUENCE</scope>
    <source>
        <strain evidence="1">Expedition CK06-06</strain>
    </source>
</reference>
<feature type="non-terminal residue" evidence="1">
    <location>
        <position position="1"/>
    </location>
</feature>
<feature type="non-terminal residue" evidence="1">
    <location>
        <position position="39"/>
    </location>
</feature>
<organism evidence="1">
    <name type="scientific">marine sediment metagenome</name>
    <dbReference type="NCBI Taxonomy" id="412755"/>
    <lineage>
        <taxon>unclassified sequences</taxon>
        <taxon>metagenomes</taxon>
        <taxon>ecological metagenomes</taxon>
    </lineage>
</organism>
<accession>X1Q170</accession>
<evidence type="ECO:0000313" key="1">
    <source>
        <dbReference type="EMBL" id="GAI62307.1"/>
    </source>
</evidence>
<name>X1Q170_9ZZZZ</name>
<gene>
    <name evidence="1" type="ORF">S06H3_66974</name>
</gene>